<dbReference type="InterPro" id="IPR001845">
    <property type="entry name" value="HTH_ArsR_DNA-bd_dom"/>
</dbReference>
<evidence type="ECO:0000313" key="3">
    <source>
        <dbReference type="EMBL" id="ACZ91524.1"/>
    </source>
</evidence>
<sequence>MDAMEQRLAALERRVERLETAPATRPKEQAAGRSTGNAPLQLLDRLREHIGGADNGGQAPGPLEATGAIAYAGAVGHDGREYLWTKQRPVRDLIGAEQSGTATMLECLGSPARLALLTALIGTSRTRTQLQEALGETTSTGHLYHHLRGLQAAGLLIQPRRGEYELAAHALVPLLTIIAAALDLSARGDQAAWEAGE</sequence>
<accession>D2B7K3</accession>
<dbReference type="InterPro" id="IPR011991">
    <property type="entry name" value="ArsR-like_HTH"/>
</dbReference>
<dbReference type="EMBL" id="CP001814">
    <property type="protein sequence ID" value="ACZ91524.1"/>
    <property type="molecule type" value="Genomic_DNA"/>
</dbReference>
<feature type="compositionally biased region" description="Basic and acidic residues" evidence="1">
    <location>
        <begin position="15"/>
        <end position="30"/>
    </location>
</feature>
<evidence type="ECO:0000256" key="1">
    <source>
        <dbReference type="SAM" id="MobiDB-lite"/>
    </source>
</evidence>
<proteinExistence type="predicted"/>
<dbReference type="Proteomes" id="UP000002029">
    <property type="component" value="Chromosome"/>
</dbReference>
<name>D2B7K3_STRRD</name>
<dbReference type="GO" id="GO:0003700">
    <property type="term" value="F:DNA-binding transcription factor activity"/>
    <property type="evidence" value="ECO:0007669"/>
    <property type="project" value="InterPro"/>
</dbReference>
<dbReference type="STRING" id="479432.Sros_8892"/>
<dbReference type="InterPro" id="IPR036388">
    <property type="entry name" value="WH-like_DNA-bd_sf"/>
</dbReference>
<reference evidence="3 4" key="1">
    <citation type="journal article" date="2010" name="Stand. Genomic Sci.">
        <title>Complete genome sequence of Streptosporangium roseum type strain (NI 9100).</title>
        <authorList>
            <person name="Nolan M."/>
            <person name="Sikorski J."/>
            <person name="Jando M."/>
            <person name="Lucas S."/>
            <person name="Lapidus A."/>
            <person name="Glavina Del Rio T."/>
            <person name="Chen F."/>
            <person name="Tice H."/>
            <person name="Pitluck S."/>
            <person name="Cheng J.F."/>
            <person name="Chertkov O."/>
            <person name="Sims D."/>
            <person name="Meincke L."/>
            <person name="Brettin T."/>
            <person name="Han C."/>
            <person name="Detter J.C."/>
            <person name="Bruce D."/>
            <person name="Goodwin L."/>
            <person name="Land M."/>
            <person name="Hauser L."/>
            <person name="Chang Y.J."/>
            <person name="Jeffries C.D."/>
            <person name="Ivanova N."/>
            <person name="Mavromatis K."/>
            <person name="Mikhailova N."/>
            <person name="Chen A."/>
            <person name="Palaniappan K."/>
            <person name="Chain P."/>
            <person name="Rohde M."/>
            <person name="Goker M."/>
            <person name="Bristow J."/>
            <person name="Eisen J.A."/>
            <person name="Markowitz V."/>
            <person name="Hugenholtz P."/>
            <person name="Kyrpides N.C."/>
            <person name="Klenk H.P."/>
        </authorList>
    </citation>
    <scope>NUCLEOTIDE SEQUENCE [LARGE SCALE GENOMIC DNA]</scope>
    <source>
        <strain evidence="4">ATCC 12428 / DSM 43021 / JCM 3005 / NI 9100</strain>
    </source>
</reference>
<evidence type="ECO:0000313" key="4">
    <source>
        <dbReference type="Proteomes" id="UP000002029"/>
    </source>
</evidence>
<dbReference type="CDD" id="cd00090">
    <property type="entry name" value="HTH_ARSR"/>
    <property type="match status" value="1"/>
</dbReference>
<feature type="domain" description="HTH arsR-type" evidence="2">
    <location>
        <begin position="103"/>
        <end position="183"/>
    </location>
</feature>
<dbReference type="Gene3D" id="1.10.10.10">
    <property type="entry name" value="Winged helix-like DNA-binding domain superfamily/Winged helix DNA-binding domain"/>
    <property type="match status" value="1"/>
</dbReference>
<dbReference type="SMART" id="SM00418">
    <property type="entry name" value="HTH_ARSR"/>
    <property type="match status" value="1"/>
</dbReference>
<dbReference type="AlphaFoldDB" id="D2B7K3"/>
<dbReference type="KEGG" id="sro:Sros_8892"/>
<protein>
    <recommendedName>
        <fullName evidence="2">HTH arsR-type domain-containing protein</fullName>
    </recommendedName>
</protein>
<dbReference type="HOGENOM" id="CLU_119559_0_0_11"/>
<dbReference type="OrthoDB" id="3730926at2"/>
<dbReference type="Pfam" id="PF12840">
    <property type="entry name" value="HTH_20"/>
    <property type="match status" value="1"/>
</dbReference>
<feature type="region of interest" description="Disordered" evidence="1">
    <location>
        <begin position="15"/>
        <end position="38"/>
    </location>
</feature>
<evidence type="ECO:0000259" key="2">
    <source>
        <dbReference type="SMART" id="SM00418"/>
    </source>
</evidence>
<dbReference type="InterPro" id="IPR036390">
    <property type="entry name" value="WH_DNA-bd_sf"/>
</dbReference>
<organism evidence="3 4">
    <name type="scientific">Streptosporangium roseum (strain ATCC 12428 / DSM 43021 / JCM 3005 / KCTC 9067 / NCIMB 10171 / NRRL 2505 / NI 9100)</name>
    <dbReference type="NCBI Taxonomy" id="479432"/>
    <lineage>
        <taxon>Bacteria</taxon>
        <taxon>Bacillati</taxon>
        <taxon>Actinomycetota</taxon>
        <taxon>Actinomycetes</taxon>
        <taxon>Streptosporangiales</taxon>
        <taxon>Streptosporangiaceae</taxon>
        <taxon>Streptosporangium</taxon>
    </lineage>
</organism>
<gene>
    <name evidence="3" type="ordered locus">Sros_8892</name>
</gene>
<dbReference type="SUPFAM" id="SSF46785">
    <property type="entry name" value="Winged helix' DNA-binding domain"/>
    <property type="match status" value="1"/>
</dbReference>
<dbReference type="eggNOG" id="COG0640">
    <property type="taxonomic scope" value="Bacteria"/>
</dbReference>
<keyword evidence="4" id="KW-1185">Reference proteome</keyword>